<feature type="domain" description="CUB" evidence="4">
    <location>
        <begin position="107"/>
        <end position="221"/>
    </location>
</feature>
<evidence type="ECO:0000259" key="4">
    <source>
        <dbReference type="PROSITE" id="PS01180"/>
    </source>
</evidence>
<evidence type="ECO:0000256" key="3">
    <source>
        <dbReference type="SAM" id="Phobius"/>
    </source>
</evidence>
<keyword evidence="1" id="KW-1015">Disulfide bond</keyword>
<keyword evidence="3" id="KW-1133">Transmembrane helix</keyword>
<dbReference type="EMBL" id="JBJQND010000016">
    <property type="protein sequence ID" value="KAL3847010.1"/>
    <property type="molecule type" value="Genomic_DNA"/>
</dbReference>
<keyword evidence="3" id="KW-0812">Transmembrane</keyword>
<evidence type="ECO:0000313" key="6">
    <source>
        <dbReference type="Proteomes" id="UP001634394"/>
    </source>
</evidence>
<comment type="caution">
    <text evidence="2">Lacks conserved residue(s) required for the propagation of feature annotation.</text>
</comment>
<proteinExistence type="predicted"/>
<dbReference type="CDD" id="cd00041">
    <property type="entry name" value="CUB"/>
    <property type="match status" value="1"/>
</dbReference>
<evidence type="ECO:0000313" key="5">
    <source>
        <dbReference type="EMBL" id="KAL3847010.1"/>
    </source>
</evidence>
<dbReference type="InterPro" id="IPR000859">
    <property type="entry name" value="CUB_dom"/>
</dbReference>
<dbReference type="SUPFAM" id="SSF49854">
    <property type="entry name" value="Spermadhesin, CUB domain"/>
    <property type="match status" value="1"/>
</dbReference>
<accession>A0ABD3UC89</accession>
<evidence type="ECO:0000256" key="2">
    <source>
        <dbReference type="PROSITE-ProRule" id="PRU00059"/>
    </source>
</evidence>
<sequence length="221" mass="23838">MLLQPAPPLSPLAFTGVVGSVQGIALISIISVIIQGIINKRKQGTCGEPPNNIGDFVLIGKQGEAAFYDCPGIDVFSHDLTQTCPIIYCQGDGNYSTPVFQPDISKCDSTDVRHEVIQSTSGEITSPNYPSNYNPSPTSTSTVWNIMVPGKNLKFIIEDFDIDQSTQVVLLCGKGLIIWLEENEATLIGSEFTCNKPCAQLILLQYTGVGGRGFKISFTSD</sequence>
<dbReference type="SMART" id="SM00042">
    <property type="entry name" value="CUB"/>
    <property type="match status" value="1"/>
</dbReference>
<organism evidence="5 6">
    <name type="scientific">Sinanodonta woodiana</name>
    <name type="common">Chinese pond mussel</name>
    <name type="synonym">Anodonta woodiana</name>
    <dbReference type="NCBI Taxonomy" id="1069815"/>
    <lineage>
        <taxon>Eukaryota</taxon>
        <taxon>Metazoa</taxon>
        <taxon>Spiralia</taxon>
        <taxon>Lophotrochozoa</taxon>
        <taxon>Mollusca</taxon>
        <taxon>Bivalvia</taxon>
        <taxon>Autobranchia</taxon>
        <taxon>Heteroconchia</taxon>
        <taxon>Palaeoheterodonta</taxon>
        <taxon>Unionida</taxon>
        <taxon>Unionoidea</taxon>
        <taxon>Unionidae</taxon>
        <taxon>Unioninae</taxon>
        <taxon>Sinanodonta</taxon>
    </lineage>
</organism>
<keyword evidence="3" id="KW-0472">Membrane</keyword>
<name>A0ABD3UC89_SINWO</name>
<evidence type="ECO:0000256" key="1">
    <source>
        <dbReference type="ARBA" id="ARBA00023157"/>
    </source>
</evidence>
<keyword evidence="6" id="KW-1185">Reference proteome</keyword>
<reference evidence="5 6" key="1">
    <citation type="submission" date="2024-11" db="EMBL/GenBank/DDBJ databases">
        <title>Chromosome-level genome assembly of the freshwater bivalve Anodonta woodiana.</title>
        <authorList>
            <person name="Chen X."/>
        </authorList>
    </citation>
    <scope>NUCLEOTIDE SEQUENCE [LARGE SCALE GENOMIC DNA]</scope>
    <source>
        <strain evidence="5">MN2024</strain>
        <tissue evidence="5">Gills</tissue>
    </source>
</reference>
<gene>
    <name evidence="5" type="ORF">ACJMK2_017948</name>
</gene>
<dbReference type="Gene3D" id="2.60.120.290">
    <property type="entry name" value="Spermadhesin, CUB domain"/>
    <property type="match status" value="1"/>
</dbReference>
<dbReference type="Proteomes" id="UP001634394">
    <property type="component" value="Unassembled WGS sequence"/>
</dbReference>
<dbReference type="PROSITE" id="PS01180">
    <property type="entry name" value="CUB"/>
    <property type="match status" value="1"/>
</dbReference>
<dbReference type="AlphaFoldDB" id="A0ABD3UC89"/>
<dbReference type="Pfam" id="PF00431">
    <property type="entry name" value="CUB"/>
    <property type="match status" value="1"/>
</dbReference>
<comment type="caution">
    <text evidence="5">The sequence shown here is derived from an EMBL/GenBank/DDBJ whole genome shotgun (WGS) entry which is preliminary data.</text>
</comment>
<protein>
    <recommendedName>
        <fullName evidence="4">CUB domain-containing protein</fullName>
    </recommendedName>
</protein>
<feature type="transmembrane region" description="Helical" evidence="3">
    <location>
        <begin position="12"/>
        <end position="34"/>
    </location>
</feature>
<dbReference type="InterPro" id="IPR035914">
    <property type="entry name" value="Sperma_CUB_dom_sf"/>
</dbReference>